<feature type="domain" description="Glycosyltransferase 2-like" evidence="5">
    <location>
        <begin position="68"/>
        <end position="184"/>
    </location>
</feature>
<dbReference type="EMBL" id="AOLV01000024">
    <property type="protein sequence ID" value="EPX84485.1"/>
    <property type="molecule type" value="Genomic_DNA"/>
</dbReference>
<dbReference type="SUPFAM" id="SSF53756">
    <property type="entry name" value="UDP-Glycosyltransferase/glycogen phosphorylase"/>
    <property type="match status" value="1"/>
</dbReference>
<gene>
    <name evidence="6" type="ORF">ruthe_02165</name>
</gene>
<dbReference type="STRING" id="1123069.ruthe_02165"/>
<dbReference type="InterPro" id="IPR001173">
    <property type="entry name" value="Glyco_trans_2-like"/>
</dbReference>
<dbReference type="Gene3D" id="3.90.550.10">
    <property type="entry name" value="Spore Coat Polysaccharide Biosynthesis Protein SpsA, Chain A"/>
    <property type="match status" value="1"/>
</dbReference>
<evidence type="ECO:0000256" key="1">
    <source>
        <dbReference type="ARBA" id="ARBA00006739"/>
    </source>
</evidence>
<dbReference type="PANTHER" id="PTHR43179">
    <property type="entry name" value="RHAMNOSYLTRANSFERASE WBBL"/>
    <property type="match status" value="1"/>
</dbReference>
<accession>S9S2R2</accession>
<dbReference type="HOGENOM" id="CLU_336756_0_0_5"/>
<dbReference type="GO" id="GO:0016757">
    <property type="term" value="F:glycosyltransferase activity"/>
    <property type="evidence" value="ECO:0007669"/>
    <property type="project" value="UniProtKB-KW"/>
</dbReference>
<evidence type="ECO:0000256" key="3">
    <source>
        <dbReference type="ARBA" id="ARBA00022679"/>
    </source>
</evidence>
<evidence type="ECO:0000256" key="2">
    <source>
        <dbReference type="ARBA" id="ARBA00022676"/>
    </source>
</evidence>
<name>S9S2R2_9RHOB</name>
<dbReference type="RefSeq" id="WP_021098248.1">
    <property type="nucleotide sequence ID" value="NZ_KE557322.1"/>
</dbReference>
<dbReference type="Pfam" id="PF13692">
    <property type="entry name" value="Glyco_trans_1_4"/>
    <property type="match status" value="1"/>
</dbReference>
<dbReference type="Proteomes" id="UP000015346">
    <property type="component" value="Unassembled WGS sequence"/>
</dbReference>
<dbReference type="Pfam" id="PF00535">
    <property type="entry name" value="Glycos_transf_2"/>
    <property type="match status" value="1"/>
</dbReference>
<evidence type="ECO:0000256" key="4">
    <source>
        <dbReference type="SAM" id="MobiDB-lite"/>
    </source>
</evidence>
<sequence length="705" mass="75116">MKAAPAALRWLRMRDSGARERVKRVLGLGPPGRDLVIDPACLPDPEQHAGPAVPPSGRDDRTDQPVLIVMPVYGAFDLLTEALDRVERHSDRPWHLLLVEDASPDPRIRPFLRARVAAWGPSRATLIENETNLGFIGAVNRGLALARERDPQAPVVLLNTDALVPEGWLSRLVAPLADPTAATVTPMSNDAELMSVPTICRPMALQPGEADAVDALARRLPAQSDLPEAPTGVGFCMAIAPRFLAQAGGFDPVFGRGYGEEVDWCQRVAAMGGRHLCQTGLFVEHRGGASFGAAEKTALLRRNGQIVSARHPAFDGEVQRFIGEDPLVTERLALGLAWAAARAGDRPVPVFLAHALGGGAGHDLSRRVAAAVQSLGAAVVLRVGTAARWRIELHVPGGSTAAGTDEAATALRLLSVLPRRRVVYACGVGDPDPIEIPALLLALAEGEGQRLEVLFHDYFPVSPAYTLLGADGVWRGVPMPGRERDGHSTMRPDGRLVDLAAWQREWGRLIAAADAIVVFSGSSREIVTQVWPEAAGRIRLHPHAPLVDLPRLPPPSPMARPVIGVLGNIGEHKGAGVLAALSRQLARDGARGIGLVVLGDLDPAFRLRRPARVHGGYVQTEIPDLVRRYGITHWLIPSVWPETFSFTTHEALATGLPVIAFDLGAQGEAVRRAQARGEAACVLPLPATPEEAAAAILGALRPAGG</sequence>
<organism evidence="6 7">
    <name type="scientific">Rubellimicrobium thermophilum DSM 16684</name>
    <dbReference type="NCBI Taxonomy" id="1123069"/>
    <lineage>
        <taxon>Bacteria</taxon>
        <taxon>Pseudomonadati</taxon>
        <taxon>Pseudomonadota</taxon>
        <taxon>Alphaproteobacteria</taxon>
        <taxon>Rhodobacterales</taxon>
        <taxon>Roseobacteraceae</taxon>
        <taxon>Rubellimicrobium</taxon>
    </lineage>
</organism>
<reference evidence="6 7" key="1">
    <citation type="journal article" date="2013" name="Stand. Genomic Sci.">
        <title>Genome sequence of the reddish-pigmented Rubellimicrobium thermophilum type strain (DSM 16684(T)), a member of the Roseobacter clade.</title>
        <authorList>
            <person name="Fiebig A."/>
            <person name="Riedel T."/>
            <person name="Gronow S."/>
            <person name="Petersen J."/>
            <person name="Klenk H.P."/>
            <person name="Goker M."/>
        </authorList>
    </citation>
    <scope>NUCLEOTIDE SEQUENCE [LARGE SCALE GENOMIC DNA]</scope>
    <source>
        <strain evidence="6 7">DSM 16684</strain>
    </source>
</reference>
<dbReference type="InterPro" id="IPR029044">
    <property type="entry name" value="Nucleotide-diphossugar_trans"/>
</dbReference>
<dbReference type="Gene3D" id="3.40.50.2000">
    <property type="entry name" value="Glycogen Phosphorylase B"/>
    <property type="match status" value="1"/>
</dbReference>
<keyword evidence="7" id="KW-1185">Reference proteome</keyword>
<comment type="caution">
    <text evidence="6">The sequence shown here is derived from an EMBL/GenBank/DDBJ whole genome shotgun (WGS) entry which is preliminary data.</text>
</comment>
<dbReference type="OrthoDB" id="9771846at2"/>
<proteinExistence type="inferred from homology"/>
<dbReference type="PATRIC" id="fig|1123069.3.peg.2138"/>
<dbReference type="SUPFAM" id="SSF53448">
    <property type="entry name" value="Nucleotide-diphospho-sugar transferases"/>
    <property type="match status" value="1"/>
</dbReference>
<dbReference type="PANTHER" id="PTHR43179:SF12">
    <property type="entry name" value="GALACTOFURANOSYLTRANSFERASE GLFT2"/>
    <property type="match status" value="1"/>
</dbReference>
<evidence type="ECO:0000313" key="7">
    <source>
        <dbReference type="Proteomes" id="UP000015346"/>
    </source>
</evidence>
<comment type="similarity">
    <text evidence="1">Belongs to the glycosyltransferase 2 family.</text>
</comment>
<evidence type="ECO:0000259" key="5">
    <source>
        <dbReference type="Pfam" id="PF00535"/>
    </source>
</evidence>
<evidence type="ECO:0000313" key="6">
    <source>
        <dbReference type="EMBL" id="EPX84485.1"/>
    </source>
</evidence>
<protein>
    <submittedName>
        <fullName evidence="6">Putative glycosyltransferase</fullName>
    </submittedName>
</protein>
<dbReference type="AlphaFoldDB" id="S9S2R2"/>
<feature type="region of interest" description="Disordered" evidence="4">
    <location>
        <begin position="41"/>
        <end position="61"/>
    </location>
</feature>
<keyword evidence="2" id="KW-0328">Glycosyltransferase</keyword>
<keyword evidence="3 6" id="KW-0808">Transferase</keyword>